<dbReference type="PANTHER" id="PTHR45717:SF13">
    <property type="entry name" value="OS02G0796400 PROTEIN"/>
    <property type="match status" value="1"/>
</dbReference>
<keyword evidence="2" id="KW-0677">Repeat</keyword>
<comment type="caution">
    <text evidence="3">The sequence shown here is derived from an EMBL/GenBank/DDBJ whole genome shotgun (WGS) entry which is preliminary data.</text>
</comment>
<dbReference type="InterPro" id="IPR011990">
    <property type="entry name" value="TPR-like_helical_dom_sf"/>
</dbReference>
<name>A0A2H5NPC6_CITUN</name>
<gene>
    <name evidence="3" type="ORF">CUMW_060250</name>
</gene>
<organism evidence="3 4">
    <name type="scientific">Citrus unshiu</name>
    <name type="common">Satsuma mandarin</name>
    <name type="synonym">Citrus nobilis var. unshiu</name>
    <dbReference type="NCBI Taxonomy" id="55188"/>
    <lineage>
        <taxon>Eukaryota</taxon>
        <taxon>Viridiplantae</taxon>
        <taxon>Streptophyta</taxon>
        <taxon>Embryophyta</taxon>
        <taxon>Tracheophyta</taxon>
        <taxon>Spermatophyta</taxon>
        <taxon>Magnoliopsida</taxon>
        <taxon>eudicotyledons</taxon>
        <taxon>Gunneridae</taxon>
        <taxon>Pentapetalae</taxon>
        <taxon>rosids</taxon>
        <taxon>malvids</taxon>
        <taxon>Sapindales</taxon>
        <taxon>Rutaceae</taxon>
        <taxon>Aurantioideae</taxon>
        <taxon>Citrus</taxon>
    </lineage>
</organism>
<protein>
    <recommendedName>
        <fullName evidence="5">Pentacotripeptide-repeat region of PRORP domain-containing protein</fullName>
    </recommendedName>
</protein>
<evidence type="ECO:0000313" key="4">
    <source>
        <dbReference type="Proteomes" id="UP000236630"/>
    </source>
</evidence>
<dbReference type="Gene3D" id="1.25.40.10">
    <property type="entry name" value="Tetratricopeptide repeat domain"/>
    <property type="match status" value="2"/>
</dbReference>
<dbReference type="Proteomes" id="UP000236630">
    <property type="component" value="Unassembled WGS sequence"/>
</dbReference>
<sequence length="576" mass="65851">MESTKPEMNLWRWEFSFLQRSLLPCVVCDASLSSSSIMAIRSLFANLKRDKVQLEPLTTSAWRFITSRVSEMKPLSKSYINIIKDEDIGSYILRMKSPRRSAATLIENWVNSGHRVNVSELRSISRRLLKFKRYKHALELPTFCSLEISLSILSIIFLRIIYPNYILTWMETQNGTRMSATDHAIRLELIIKVRNITEAEEYLDSISNSASRKAACLPLVHGYVKERAIDKAEALMKRLSGFGLIVSPHPFNEMMKLYMATSQYDKVPLVIMQMKLNKIPRNVLSYNLWMDACAKSTGVSSVEMVYQEMLSDKNVEVGWSSLCSLANAYIKAGLGSKALLALKHAEKKLSTCNRLGYFFLITLYASLNDKKGVLRLWEASKAIGGRIPCASYICVLSCLVKLGDLIEAKRIFLEWESNCRNYDIRVSNVLLGAYMRLGLIKEAETLHTHTLSRGGCPNYKTWEILMEGWVKSKNMDKALDAMEKGFSMLNHCDWRPPHVTLLAIAEYLEKHGNIEDANQYLRVIHRFSLSSLPLYKSLLRMHLNAQKPAFDILKMMEKDKIEMDDETSTLVQAFNL</sequence>
<comment type="similarity">
    <text evidence="1">Belongs to the PPR family. P subfamily.</text>
</comment>
<proteinExistence type="inferred from homology"/>
<accession>A0A2H5NPC6</accession>
<dbReference type="EMBL" id="BDQV01000014">
    <property type="protein sequence ID" value="GAY41535.1"/>
    <property type="molecule type" value="Genomic_DNA"/>
</dbReference>
<dbReference type="PANTHER" id="PTHR45717">
    <property type="entry name" value="OS12G0527900 PROTEIN"/>
    <property type="match status" value="1"/>
</dbReference>
<keyword evidence="4" id="KW-1185">Reference proteome</keyword>
<dbReference type="GO" id="GO:0005739">
    <property type="term" value="C:mitochondrion"/>
    <property type="evidence" value="ECO:0007669"/>
    <property type="project" value="TreeGrafter"/>
</dbReference>
<dbReference type="AlphaFoldDB" id="A0A2H5NPC6"/>
<reference evidence="3 4" key="1">
    <citation type="journal article" date="2017" name="Front. Genet.">
        <title>Draft sequencing of the heterozygous diploid genome of Satsuma (Citrus unshiu Marc.) using a hybrid assembly approach.</title>
        <authorList>
            <person name="Shimizu T."/>
            <person name="Tanizawa Y."/>
            <person name="Mochizuki T."/>
            <person name="Nagasaki H."/>
            <person name="Yoshioka T."/>
            <person name="Toyoda A."/>
            <person name="Fujiyama A."/>
            <person name="Kaminuma E."/>
            <person name="Nakamura Y."/>
        </authorList>
    </citation>
    <scope>NUCLEOTIDE SEQUENCE [LARGE SCALE GENOMIC DNA]</scope>
    <source>
        <strain evidence="4">cv. Miyagawa wase</strain>
    </source>
</reference>
<dbReference type="InterPro" id="IPR002885">
    <property type="entry name" value="PPR_rpt"/>
</dbReference>
<evidence type="ECO:0000256" key="1">
    <source>
        <dbReference type="ARBA" id="ARBA00007626"/>
    </source>
</evidence>
<evidence type="ECO:0000313" key="3">
    <source>
        <dbReference type="EMBL" id="GAY41535.1"/>
    </source>
</evidence>
<dbReference type="STRING" id="55188.A0A2H5NPC6"/>
<dbReference type="Pfam" id="PF01535">
    <property type="entry name" value="PPR"/>
    <property type="match status" value="3"/>
</dbReference>
<evidence type="ECO:0000256" key="2">
    <source>
        <dbReference type="ARBA" id="ARBA00022737"/>
    </source>
</evidence>
<dbReference type="GO" id="GO:0003729">
    <property type="term" value="F:mRNA binding"/>
    <property type="evidence" value="ECO:0007669"/>
    <property type="project" value="UniProtKB-ARBA"/>
</dbReference>
<evidence type="ECO:0008006" key="5">
    <source>
        <dbReference type="Google" id="ProtNLM"/>
    </source>
</evidence>